<gene>
    <name evidence="2" type="ORF">O181_059522</name>
</gene>
<accession>A0A9Q3HXI1</accession>
<evidence type="ECO:0000313" key="3">
    <source>
        <dbReference type="Proteomes" id="UP000765509"/>
    </source>
</evidence>
<protein>
    <recommendedName>
        <fullName evidence="4">Retrotransposon gag domain-containing protein</fullName>
    </recommendedName>
</protein>
<feature type="compositionally biased region" description="Basic residues" evidence="1">
    <location>
        <begin position="260"/>
        <end position="269"/>
    </location>
</feature>
<comment type="caution">
    <text evidence="2">The sequence shown here is derived from an EMBL/GenBank/DDBJ whole genome shotgun (WGS) entry which is preliminary data.</text>
</comment>
<dbReference type="Proteomes" id="UP000765509">
    <property type="component" value="Unassembled WGS sequence"/>
</dbReference>
<feature type="compositionally biased region" description="Basic and acidic residues" evidence="1">
    <location>
        <begin position="276"/>
        <end position="293"/>
    </location>
</feature>
<evidence type="ECO:0000313" key="2">
    <source>
        <dbReference type="EMBL" id="MBW0519807.1"/>
    </source>
</evidence>
<feature type="compositionally biased region" description="Polar residues" evidence="1">
    <location>
        <begin position="245"/>
        <end position="257"/>
    </location>
</feature>
<feature type="region of interest" description="Disordered" evidence="1">
    <location>
        <begin position="230"/>
        <end position="293"/>
    </location>
</feature>
<reference evidence="2" key="1">
    <citation type="submission" date="2021-03" db="EMBL/GenBank/DDBJ databases">
        <title>Draft genome sequence of rust myrtle Austropuccinia psidii MF-1, a brazilian biotype.</title>
        <authorList>
            <person name="Quecine M.C."/>
            <person name="Pachon D.M.R."/>
            <person name="Bonatelli M.L."/>
            <person name="Correr F.H."/>
            <person name="Franceschini L.M."/>
            <person name="Leite T.F."/>
            <person name="Margarido G.R.A."/>
            <person name="Almeida C.A."/>
            <person name="Ferrarezi J.A."/>
            <person name="Labate C.A."/>
        </authorList>
    </citation>
    <scope>NUCLEOTIDE SEQUENCE</scope>
    <source>
        <strain evidence="2">MF-1</strain>
    </source>
</reference>
<feature type="region of interest" description="Disordered" evidence="1">
    <location>
        <begin position="1"/>
        <end position="56"/>
    </location>
</feature>
<evidence type="ECO:0008006" key="4">
    <source>
        <dbReference type="Google" id="ProtNLM"/>
    </source>
</evidence>
<organism evidence="2 3">
    <name type="scientific">Austropuccinia psidii MF-1</name>
    <dbReference type="NCBI Taxonomy" id="1389203"/>
    <lineage>
        <taxon>Eukaryota</taxon>
        <taxon>Fungi</taxon>
        <taxon>Dikarya</taxon>
        <taxon>Basidiomycota</taxon>
        <taxon>Pucciniomycotina</taxon>
        <taxon>Pucciniomycetes</taxon>
        <taxon>Pucciniales</taxon>
        <taxon>Sphaerophragmiaceae</taxon>
        <taxon>Austropuccinia</taxon>
    </lineage>
</organism>
<dbReference type="EMBL" id="AVOT02027651">
    <property type="protein sequence ID" value="MBW0519807.1"/>
    <property type="molecule type" value="Genomic_DNA"/>
</dbReference>
<dbReference type="AlphaFoldDB" id="A0A9Q3HXI1"/>
<keyword evidence="3" id="KW-1185">Reference proteome</keyword>
<feature type="compositionally biased region" description="Acidic residues" evidence="1">
    <location>
        <begin position="12"/>
        <end position="35"/>
    </location>
</feature>
<sequence>MSEGARARPGEVEDEEGEESVEEEDSREPEGEDALENAPEVPQGFNLAPTNQPLVSQSDPSLLKIMEKIDTIIGHTSQEAAPRENSKAPAFKNLSIKALYSFDGTQAHKLRGFIHSCQFIFHNDPANFFPERKKVLYSTFFLTHRAGKWIEPYLSNISNEDPSYLLNNWQLFQTQLFTLFGDPNEVRKAEQQLDNLRMKESGHLGSYPGSFDTLQELREITLELDTRYHERQKEKGSHQEKTPPVTGSNPSRPPQDSSSKRPHRKKNNKGKQFQALKDKTHSSLLNKDNKSLGSEKERRIKEWLCTYCGGTNPIEI</sequence>
<proteinExistence type="predicted"/>
<evidence type="ECO:0000256" key="1">
    <source>
        <dbReference type="SAM" id="MobiDB-lite"/>
    </source>
</evidence>
<feature type="compositionally biased region" description="Basic and acidic residues" evidence="1">
    <location>
        <begin position="1"/>
        <end position="11"/>
    </location>
</feature>
<feature type="compositionally biased region" description="Basic and acidic residues" evidence="1">
    <location>
        <begin position="230"/>
        <end position="241"/>
    </location>
</feature>
<name>A0A9Q3HXI1_9BASI</name>